<evidence type="ECO:0000313" key="2">
    <source>
        <dbReference type="Proteomes" id="UP000016481"/>
    </source>
</evidence>
<reference evidence="1 2" key="1">
    <citation type="submission" date="2013-08" db="EMBL/GenBank/DDBJ databases">
        <authorList>
            <person name="Weinstock G."/>
            <person name="Sodergren E."/>
            <person name="Wylie T."/>
            <person name="Fulton L."/>
            <person name="Fulton R."/>
            <person name="Fronick C."/>
            <person name="O'Laughlin M."/>
            <person name="Godfrey J."/>
            <person name="Miner T."/>
            <person name="Herter B."/>
            <person name="Appelbaum E."/>
            <person name="Cordes M."/>
            <person name="Lek S."/>
            <person name="Wollam A."/>
            <person name="Pepin K.H."/>
            <person name="Palsikar V.B."/>
            <person name="Mitreva M."/>
            <person name="Wilson R.K."/>
        </authorList>
    </citation>
    <scope>NUCLEOTIDE SEQUENCE [LARGE SCALE GENOMIC DNA]</scope>
    <source>
        <strain evidence="1 2">F0530</strain>
    </source>
</reference>
<evidence type="ECO:0000313" key="1">
    <source>
        <dbReference type="EMBL" id="ERH14926.1"/>
    </source>
</evidence>
<accession>U1PWV2</accession>
<dbReference type="EMBL" id="AWSC01000058">
    <property type="protein sequence ID" value="ERH14926.1"/>
    <property type="molecule type" value="Genomic_DNA"/>
</dbReference>
<dbReference type="AlphaFoldDB" id="U1PWV2"/>
<gene>
    <name evidence="1" type="ORF">HMPREF1978_01404</name>
</gene>
<organism evidence="1 2">
    <name type="scientific">Actinomyces graevenitzii F0530</name>
    <dbReference type="NCBI Taxonomy" id="1321817"/>
    <lineage>
        <taxon>Bacteria</taxon>
        <taxon>Bacillati</taxon>
        <taxon>Actinomycetota</taxon>
        <taxon>Actinomycetes</taxon>
        <taxon>Actinomycetales</taxon>
        <taxon>Actinomycetaceae</taxon>
        <taxon>Actinomyces</taxon>
    </lineage>
</organism>
<protein>
    <submittedName>
        <fullName evidence="1">Uncharacterized protein</fullName>
    </submittedName>
</protein>
<dbReference type="HOGENOM" id="CLU_2327549_0_0_11"/>
<name>U1PWV2_9ACTO</name>
<proteinExistence type="predicted"/>
<sequence>MVRNLERQRCGGVEDLYLADDYLNFTGRQVRVGVTLRAGRDLTSNFKYVFCAQIVGHLLTDDYLGNTAGITQVNKGDAAVITTTIDPAGERYGSANVT</sequence>
<comment type="caution">
    <text evidence="1">The sequence shown here is derived from an EMBL/GenBank/DDBJ whole genome shotgun (WGS) entry which is preliminary data.</text>
</comment>
<dbReference type="Proteomes" id="UP000016481">
    <property type="component" value="Unassembled WGS sequence"/>
</dbReference>